<evidence type="ECO:0000256" key="1">
    <source>
        <dbReference type="SAM" id="Phobius"/>
    </source>
</evidence>
<keyword evidence="3" id="KW-1185">Reference proteome</keyword>
<feature type="transmembrane region" description="Helical" evidence="1">
    <location>
        <begin position="28"/>
        <end position="49"/>
    </location>
</feature>
<comment type="caution">
    <text evidence="2">The sequence shown here is derived from an EMBL/GenBank/DDBJ whole genome shotgun (WGS) entry which is preliminary data.</text>
</comment>
<proteinExistence type="predicted"/>
<evidence type="ECO:0000313" key="2">
    <source>
        <dbReference type="EMBL" id="GHA21485.1"/>
    </source>
</evidence>
<dbReference type="Proteomes" id="UP000646579">
    <property type="component" value="Unassembled WGS sequence"/>
</dbReference>
<dbReference type="EMBL" id="BMZE01000002">
    <property type="protein sequence ID" value="GHA21485.1"/>
    <property type="molecule type" value="Genomic_DNA"/>
</dbReference>
<keyword evidence="1" id="KW-1133">Transmembrane helix</keyword>
<accession>A0A918S388</accession>
<reference evidence="2" key="2">
    <citation type="submission" date="2020-09" db="EMBL/GenBank/DDBJ databases">
        <authorList>
            <person name="Sun Q."/>
            <person name="Kim S."/>
        </authorList>
    </citation>
    <scope>NUCLEOTIDE SEQUENCE</scope>
    <source>
        <strain evidence="2">KCTC 32437</strain>
    </source>
</reference>
<name>A0A918S388_9HYPH</name>
<dbReference type="RefSeq" id="WP_189425070.1">
    <property type="nucleotide sequence ID" value="NZ_BMZE01000002.1"/>
</dbReference>
<keyword evidence="1" id="KW-0472">Membrane</keyword>
<organism evidence="2 3">
    <name type="scientific">Devosia pacifica</name>
    <dbReference type="NCBI Taxonomy" id="1335967"/>
    <lineage>
        <taxon>Bacteria</taxon>
        <taxon>Pseudomonadati</taxon>
        <taxon>Pseudomonadota</taxon>
        <taxon>Alphaproteobacteria</taxon>
        <taxon>Hyphomicrobiales</taxon>
        <taxon>Devosiaceae</taxon>
        <taxon>Devosia</taxon>
    </lineage>
</organism>
<sequence length="69" mass="7458">MPSVDHDLPITVYVFVGMLAIGQELGDLRAALLLAIGFAVLACIVSMLAPPVMRRLKCPGPRKRVGRSR</sequence>
<gene>
    <name evidence="2" type="ORF">GCM10007989_16030</name>
</gene>
<protein>
    <submittedName>
        <fullName evidence="2">Uncharacterized protein</fullName>
    </submittedName>
</protein>
<keyword evidence="1" id="KW-0812">Transmembrane</keyword>
<reference evidence="2" key="1">
    <citation type="journal article" date="2014" name="Int. J. Syst. Evol. Microbiol.">
        <title>Complete genome sequence of Corynebacterium casei LMG S-19264T (=DSM 44701T), isolated from a smear-ripened cheese.</title>
        <authorList>
            <consortium name="US DOE Joint Genome Institute (JGI-PGF)"/>
            <person name="Walter F."/>
            <person name="Albersmeier A."/>
            <person name="Kalinowski J."/>
            <person name="Ruckert C."/>
        </authorList>
    </citation>
    <scope>NUCLEOTIDE SEQUENCE</scope>
    <source>
        <strain evidence="2">KCTC 32437</strain>
    </source>
</reference>
<evidence type="ECO:0000313" key="3">
    <source>
        <dbReference type="Proteomes" id="UP000646579"/>
    </source>
</evidence>
<dbReference type="AlphaFoldDB" id="A0A918S388"/>